<feature type="region of interest" description="Disordered" evidence="4">
    <location>
        <begin position="216"/>
        <end position="251"/>
    </location>
</feature>
<comment type="caution">
    <text evidence="6">The sequence shown here is derived from an EMBL/GenBank/DDBJ whole genome shotgun (WGS) entry which is preliminary data.</text>
</comment>
<dbReference type="Proteomes" id="UP000224854">
    <property type="component" value="Unassembled WGS sequence"/>
</dbReference>
<sequence>MYQRAHPQPPPPLTTNSPWPSLGAASRLFARDTNSSAPPPPTAPRDPSPTPPCDPSPTPPRAPSVFSDPSILYQPDAVVFLRLRNLPSSASEENVHLLLAWAQGLTSIRILPDDRGKNSCASALLTFRSRKEACTAKQVLDQYTHSFTAHFLIDILDYAYHAGENMAPSPPVSRQSASHRNLPPLRFPNGALSSADNISPTSTTAAFSHQGRTASYHNIYSPQSPMGTQPPENTRMSGKSLISRDFGDDETTDLIRDPVAYAENGPVSQRRATAPQIPTLRMGSLSLATTSHAPSASSPPCPSSLPQYGFMPSNSAFGVSSGHAAQGLMYGHHFQPRHNNFPPVNPADQNPPCNTLYVGNLPIDTSEEELKAIFSKQRGYKRLCFRTKQNGPMCFVEFEDVAFATRALTEMYGHLLHNSVKGGIRLSFSKNPLGVRSGQPGSHGVTGPMGPMAPHPAAFTTVQGPPPGLAAPPGLGAARSNSFNWGSHLSNGAMSNGAMSNGGMSMSNGGMSNGGSSSRHNNMPILPGSARHPQAMGTPMPMNGPSLQTAYGGCANMPRNMVGR</sequence>
<dbReference type="InterPro" id="IPR012677">
    <property type="entry name" value="Nucleotide-bd_a/b_plait_sf"/>
</dbReference>
<evidence type="ECO:0000256" key="3">
    <source>
        <dbReference type="PROSITE-ProRule" id="PRU00176"/>
    </source>
</evidence>
<keyword evidence="7" id="KW-1185">Reference proteome</keyword>
<keyword evidence="2 3" id="KW-0694">RNA-binding</keyword>
<dbReference type="SMART" id="SM00360">
    <property type="entry name" value="RRM"/>
    <property type="match status" value="2"/>
</dbReference>
<dbReference type="CDD" id="cd12245">
    <property type="entry name" value="RRM_scw1_like"/>
    <property type="match status" value="1"/>
</dbReference>
<dbReference type="AlphaFoldDB" id="A0A2C5XRH8"/>
<dbReference type="OrthoDB" id="431169at2759"/>
<reference evidence="6 7" key="1">
    <citation type="submission" date="2017-06" db="EMBL/GenBank/DDBJ databases">
        <title>Ant-infecting Ophiocordyceps genomes reveal a high diversity of potential behavioral manipulation genes and a possible major role for enterotoxins.</title>
        <authorList>
            <person name="De Bekker C."/>
            <person name="Evans H.C."/>
            <person name="Brachmann A."/>
            <person name="Hughes D.P."/>
        </authorList>
    </citation>
    <scope>NUCLEOTIDE SEQUENCE [LARGE SCALE GENOMIC DNA]</scope>
    <source>
        <strain evidence="6 7">1348a</strain>
    </source>
</reference>
<gene>
    <name evidence="6" type="ORF">CDD82_3114</name>
</gene>
<dbReference type="InterPro" id="IPR035979">
    <property type="entry name" value="RBD_domain_sf"/>
</dbReference>
<dbReference type="Gene3D" id="3.30.70.330">
    <property type="match status" value="1"/>
</dbReference>
<name>A0A2C5XRH8_9HYPO</name>
<dbReference type="FunFam" id="3.30.70.330:FF:000089">
    <property type="entry name" value="RNA binding protein"/>
    <property type="match status" value="1"/>
</dbReference>
<feature type="compositionally biased region" description="Low complexity" evidence="4">
    <location>
        <begin position="496"/>
        <end position="518"/>
    </location>
</feature>
<evidence type="ECO:0000313" key="7">
    <source>
        <dbReference type="Proteomes" id="UP000224854"/>
    </source>
</evidence>
<dbReference type="PANTHER" id="PTHR10501">
    <property type="entry name" value="U1 SMALL NUCLEAR RIBONUCLEOPROTEIN A/U2 SMALL NUCLEAR RIBONUCLEOPROTEIN B"/>
    <property type="match status" value="1"/>
</dbReference>
<feature type="compositionally biased region" description="Polar residues" evidence="4">
    <location>
        <begin position="216"/>
        <end position="237"/>
    </location>
</feature>
<dbReference type="InterPro" id="IPR000504">
    <property type="entry name" value="RRM_dom"/>
</dbReference>
<dbReference type="GO" id="GO:0003723">
    <property type="term" value="F:RNA binding"/>
    <property type="evidence" value="ECO:0007669"/>
    <property type="project" value="UniProtKB-UniRule"/>
</dbReference>
<dbReference type="EMBL" id="NJEU01000229">
    <property type="protein sequence ID" value="PHH78309.1"/>
    <property type="molecule type" value="Genomic_DNA"/>
</dbReference>
<dbReference type="SUPFAM" id="SSF54928">
    <property type="entry name" value="RNA-binding domain, RBD"/>
    <property type="match status" value="2"/>
</dbReference>
<feature type="region of interest" description="Disordered" evidence="4">
    <location>
        <begin position="496"/>
        <end position="523"/>
    </location>
</feature>
<protein>
    <recommendedName>
        <fullName evidence="5">RRM domain-containing protein</fullName>
    </recommendedName>
</protein>
<keyword evidence="1" id="KW-0597">Phosphoprotein</keyword>
<accession>A0A2C5XRH8</accession>
<feature type="compositionally biased region" description="Pro residues" evidence="4">
    <location>
        <begin position="37"/>
        <end position="62"/>
    </location>
</feature>
<feature type="region of interest" description="Disordered" evidence="4">
    <location>
        <begin position="1"/>
        <end position="67"/>
    </location>
</feature>
<evidence type="ECO:0000256" key="1">
    <source>
        <dbReference type="ARBA" id="ARBA00022553"/>
    </source>
</evidence>
<evidence type="ECO:0000259" key="5">
    <source>
        <dbReference type="PROSITE" id="PS50102"/>
    </source>
</evidence>
<organism evidence="6 7">
    <name type="scientific">Ophiocordyceps australis</name>
    <dbReference type="NCBI Taxonomy" id="1399860"/>
    <lineage>
        <taxon>Eukaryota</taxon>
        <taxon>Fungi</taxon>
        <taxon>Dikarya</taxon>
        <taxon>Ascomycota</taxon>
        <taxon>Pezizomycotina</taxon>
        <taxon>Sordariomycetes</taxon>
        <taxon>Hypocreomycetidae</taxon>
        <taxon>Hypocreales</taxon>
        <taxon>Ophiocordycipitaceae</taxon>
        <taxon>Ophiocordyceps</taxon>
    </lineage>
</organism>
<dbReference type="PROSITE" id="PS50102">
    <property type="entry name" value="RRM"/>
    <property type="match status" value="1"/>
</dbReference>
<proteinExistence type="predicted"/>
<evidence type="ECO:0000256" key="4">
    <source>
        <dbReference type="SAM" id="MobiDB-lite"/>
    </source>
</evidence>
<evidence type="ECO:0000313" key="6">
    <source>
        <dbReference type="EMBL" id="PHH78309.1"/>
    </source>
</evidence>
<feature type="domain" description="RRM" evidence="5">
    <location>
        <begin position="354"/>
        <end position="431"/>
    </location>
</feature>
<evidence type="ECO:0000256" key="2">
    <source>
        <dbReference type="ARBA" id="ARBA00022884"/>
    </source>
</evidence>
<dbReference type="Pfam" id="PF00076">
    <property type="entry name" value="RRM_1"/>
    <property type="match status" value="1"/>
</dbReference>